<dbReference type="EMBL" id="JAENIG010000002">
    <property type="protein sequence ID" value="MBK1854283.1"/>
    <property type="molecule type" value="Genomic_DNA"/>
</dbReference>
<dbReference type="InterPro" id="IPR002942">
    <property type="entry name" value="S4_RNA-bd"/>
</dbReference>
<dbReference type="InterPro" id="IPR036986">
    <property type="entry name" value="S4_RNA-bd_sf"/>
</dbReference>
<dbReference type="InterPro" id="IPR047048">
    <property type="entry name" value="TlyA"/>
</dbReference>
<keyword evidence="5" id="KW-0808">Transferase</keyword>
<protein>
    <submittedName>
        <fullName evidence="5">TlyA family RNA methyltransferase</fullName>
    </submittedName>
</protein>
<dbReference type="SMART" id="SM00363">
    <property type="entry name" value="S4"/>
    <property type="match status" value="1"/>
</dbReference>
<dbReference type="Proteomes" id="UP000634206">
    <property type="component" value="Unassembled WGS sequence"/>
</dbReference>
<evidence type="ECO:0000259" key="4">
    <source>
        <dbReference type="SMART" id="SM00363"/>
    </source>
</evidence>
<dbReference type="InterPro" id="IPR004538">
    <property type="entry name" value="Hemolysin_A/TlyA"/>
</dbReference>
<comment type="caution">
    <text evidence="5">The sequence shown here is derived from an EMBL/GenBank/DDBJ whole genome shotgun (WGS) entry which is preliminary data.</text>
</comment>
<dbReference type="NCBIfam" id="TIGR00478">
    <property type="entry name" value="tly"/>
    <property type="match status" value="1"/>
</dbReference>
<dbReference type="CDD" id="cd02440">
    <property type="entry name" value="AdoMet_MTases"/>
    <property type="match status" value="1"/>
</dbReference>
<evidence type="ECO:0000256" key="3">
    <source>
        <dbReference type="PROSITE-ProRule" id="PRU00182"/>
    </source>
</evidence>
<name>A0AAE2S9L6_9BACT</name>
<evidence type="ECO:0000256" key="1">
    <source>
        <dbReference type="ARBA" id="ARBA00022884"/>
    </source>
</evidence>
<dbReference type="Gene3D" id="3.10.290.10">
    <property type="entry name" value="RNA-binding S4 domain"/>
    <property type="match status" value="1"/>
</dbReference>
<feature type="domain" description="RNA-binding S4" evidence="4">
    <location>
        <begin position="5"/>
        <end position="67"/>
    </location>
</feature>
<reference evidence="5" key="1">
    <citation type="submission" date="2021-01" db="EMBL/GenBank/DDBJ databases">
        <title>Modified the classification status of verrucomicrobia.</title>
        <authorList>
            <person name="Feng X."/>
        </authorList>
    </citation>
    <scope>NUCLEOTIDE SEQUENCE</scope>
    <source>
        <strain evidence="5">5K15</strain>
    </source>
</reference>
<dbReference type="PROSITE" id="PS50889">
    <property type="entry name" value="S4"/>
    <property type="match status" value="1"/>
</dbReference>
<keyword evidence="1 3" id="KW-0694">RNA-binding</keyword>
<dbReference type="GO" id="GO:0003723">
    <property type="term" value="F:RNA binding"/>
    <property type="evidence" value="ECO:0007669"/>
    <property type="project" value="UniProtKB-KW"/>
</dbReference>
<organism evidence="5 6">
    <name type="scientific">Oceaniferula flava</name>
    <dbReference type="NCBI Taxonomy" id="2800421"/>
    <lineage>
        <taxon>Bacteria</taxon>
        <taxon>Pseudomonadati</taxon>
        <taxon>Verrucomicrobiota</taxon>
        <taxon>Verrucomicrobiia</taxon>
        <taxon>Verrucomicrobiales</taxon>
        <taxon>Verrucomicrobiaceae</taxon>
        <taxon>Oceaniferula</taxon>
    </lineage>
</organism>
<dbReference type="Pfam" id="PF01728">
    <property type="entry name" value="FtsJ"/>
    <property type="match status" value="1"/>
</dbReference>
<evidence type="ECO:0000313" key="5">
    <source>
        <dbReference type="EMBL" id="MBK1854283.1"/>
    </source>
</evidence>
<evidence type="ECO:0000313" key="6">
    <source>
        <dbReference type="Proteomes" id="UP000634206"/>
    </source>
</evidence>
<dbReference type="InterPro" id="IPR029063">
    <property type="entry name" value="SAM-dependent_MTases_sf"/>
</dbReference>
<dbReference type="AlphaFoldDB" id="A0AAE2S9L6"/>
<dbReference type="Pfam" id="PF01479">
    <property type="entry name" value="S4"/>
    <property type="match status" value="1"/>
</dbReference>
<dbReference type="CDD" id="cd00165">
    <property type="entry name" value="S4"/>
    <property type="match status" value="1"/>
</dbReference>
<accession>A0AAE2S9L6</accession>
<dbReference type="GO" id="GO:0008168">
    <property type="term" value="F:methyltransferase activity"/>
    <property type="evidence" value="ECO:0007669"/>
    <property type="project" value="UniProtKB-KW"/>
</dbReference>
<evidence type="ECO:0000256" key="2">
    <source>
        <dbReference type="ARBA" id="ARBA00029460"/>
    </source>
</evidence>
<keyword evidence="5" id="KW-0489">Methyltransferase</keyword>
<dbReference type="Gene3D" id="3.40.50.150">
    <property type="entry name" value="Vaccinia Virus protein VP39"/>
    <property type="match status" value="1"/>
</dbReference>
<gene>
    <name evidence="5" type="ORF">JIN83_04900</name>
</gene>
<keyword evidence="6" id="KW-1185">Reference proteome</keyword>
<dbReference type="RefSeq" id="WP_309488888.1">
    <property type="nucleotide sequence ID" value="NZ_JAENIG010000002.1"/>
</dbReference>
<dbReference type="PIRSF" id="PIRSF005578">
    <property type="entry name" value="TlyA"/>
    <property type="match status" value="1"/>
</dbReference>
<comment type="similarity">
    <text evidence="2">Belongs to the TlyA family.</text>
</comment>
<dbReference type="PANTHER" id="PTHR32319:SF0">
    <property type="entry name" value="BACTERIAL HEMOLYSIN-LIKE PROTEIN"/>
    <property type="match status" value="1"/>
</dbReference>
<dbReference type="SUPFAM" id="SSF55174">
    <property type="entry name" value="Alpha-L RNA-binding motif"/>
    <property type="match status" value="1"/>
</dbReference>
<sequence length="248" mass="27326">MPAKERADALLVSRALCDSREQAKRLILAGEVMVGTTVVAKPSTKIDSDAEITVKQRPKFVGRGGLKMEGALDAFKIDPTGLTCLDVGASTGGFTDCLLQRGAVRVHAVDVGTNQLVWKLRNDPRVVVKEKFNARHMTPDDIGEPIDLAVTDVSFISLTKILPPMFETLKEGGQIVCLIKPQFELQRDDISKGGIVRDPELHQRAVDKIHDFVTQELGHTWIECIDSPIKGTDGNREFLAWLRLSEES</sequence>
<dbReference type="GO" id="GO:0032259">
    <property type="term" value="P:methylation"/>
    <property type="evidence" value="ECO:0007669"/>
    <property type="project" value="UniProtKB-KW"/>
</dbReference>
<dbReference type="SUPFAM" id="SSF53335">
    <property type="entry name" value="S-adenosyl-L-methionine-dependent methyltransferases"/>
    <property type="match status" value="1"/>
</dbReference>
<dbReference type="PANTHER" id="PTHR32319">
    <property type="entry name" value="BACTERIAL HEMOLYSIN-LIKE PROTEIN"/>
    <property type="match status" value="1"/>
</dbReference>
<dbReference type="InterPro" id="IPR002877">
    <property type="entry name" value="RNA_MeTrfase_FtsJ_dom"/>
</dbReference>
<proteinExistence type="inferred from homology"/>